<feature type="chain" id="PRO_5036498366" evidence="2">
    <location>
        <begin position="23"/>
        <end position="137"/>
    </location>
</feature>
<dbReference type="Proteomes" id="UP000326759">
    <property type="component" value="Unassembled WGS sequence"/>
</dbReference>
<name>A0A5N5TMR9_9CRUS</name>
<keyword evidence="2" id="KW-0732">Signal</keyword>
<keyword evidence="1" id="KW-1015">Disulfide bond</keyword>
<dbReference type="PROSITE" id="PS50958">
    <property type="entry name" value="SMB_2"/>
    <property type="match status" value="2"/>
</dbReference>
<dbReference type="InterPro" id="IPR051298">
    <property type="entry name" value="Heme_transport/Cell_adhesion"/>
</dbReference>
<proteinExistence type="predicted"/>
<evidence type="ECO:0000256" key="1">
    <source>
        <dbReference type="ARBA" id="ARBA00023157"/>
    </source>
</evidence>
<dbReference type="PROSITE" id="PS00524">
    <property type="entry name" value="SMB_1"/>
    <property type="match status" value="2"/>
</dbReference>
<evidence type="ECO:0000256" key="2">
    <source>
        <dbReference type="SAM" id="SignalP"/>
    </source>
</evidence>
<feature type="signal peptide" evidence="2">
    <location>
        <begin position="1"/>
        <end position="22"/>
    </location>
</feature>
<accession>A0A5N5TMR9</accession>
<feature type="domain" description="SMB" evidence="3">
    <location>
        <begin position="22"/>
        <end position="63"/>
    </location>
</feature>
<feature type="domain" description="SMB" evidence="3">
    <location>
        <begin position="65"/>
        <end position="104"/>
    </location>
</feature>
<gene>
    <name evidence="4" type="primary">endou</name>
    <name evidence="4" type="ORF">Anas_02097</name>
</gene>
<keyword evidence="5" id="KW-1185">Reference proteome</keyword>
<dbReference type="EMBL" id="SEYY01000330">
    <property type="protein sequence ID" value="KAB7507465.1"/>
    <property type="molecule type" value="Genomic_DNA"/>
</dbReference>
<dbReference type="OrthoDB" id="6151838at2759"/>
<dbReference type="SMART" id="SM00201">
    <property type="entry name" value="SO"/>
    <property type="match status" value="2"/>
</dbReference>
<dbReference type="PANTHER" id="PTHR22917">
    <property type="entry name" value="HEMOPEXIN DOMAIN-CONTAINING PROTEIN"/>
    <property type="match status" value="1"/>
</dbReference>
<dbReference type="AlphaFoldDB" id="A0A5N5TMR9"/>
<dbReference type="InterPro" id="IPR001212">
    <property type="entry name" value="Somatomedin_B_dom"/>
</dbReference>
<sequence length="137" mass="14543">MKSIIVITFLLAAVLQWTHVVAQSSCSDRCGESGDSSTCWCNNQCEDFSDCCSDYSSLCLSCQDRCGESYSSSKPCQCNSACGNNYDCCDDYSSECGGGGGGATDADVIALTEELYELDLSFLVGDKITIDQTPPGP</sequence>
<dbReference type="Gene3D" id="4.10.410.20">
    <property type="match status" value="2"/>
</dbReference>
<dbReference type="PANTHER" id="PTHR22917:SF6">
    <property type="entry name" value="EG:8D8.2 PROTEIN-RELATED"/>
    <property type="match status" value="1"/>
</dbReference>
<dbReference type="SUPFAM" id="SSF90188">
    <property type="entry name" value="Somatomedin B domain"/>
    <property type="match status" value="2"/>
</dbReference>
<comment type="caution">
    <text evidence="4">The sequence shown here is derived from an EMBL/GenBank/DDBJ whole genome shotgun (WGS) entry which is preliminary data.</text>
</comment>
<reference evidence="4 5" key="1">
    <citation type="journal article" date="2019" name="PLoS Biol.">
        <title>Sex chromosomes control vertical transmission of feminizing Wolbachia symbionts in an isopod.</title>
        <authorList>
            <person name="Becking T."/>
            <person name="Chebbi M.A."/>
            <person name="Giraud I."/>
            <person name="Moumen B."/>
            <person name="Laverre T."/>
            <person name="Caubet Y."/>
            <person name="Peccoud J."/>
            <person name="Gilbert C."/>
            <person name="Cordaux R."/>
        </authorList>
    </citation>
    <scope>NUCLEOTIDE SEQUENCE [LARGE SCALE GENOMIC DNA]</scope>
    <source>
        <strain evidence="4">ANa2</strain>
        <tissue evidence="4">Whole body excluding digestive tract and cuticle</tissue>
    </source>
</reference>
<organism evidence="4 5">
    <name type="scientific">Armadillidium nasatum</name>
    <dbReference type="NCBI Taxonomy" id="96803"/>
    <lineage>
        <taxon>Eukaryota</taxon>
        <taxon>Metazoa</taxon>
        <taxon>Ecdysozoa</taxon>
        <taxon>Arthropoda</taxon>
        <taxon>Crustacea</taxon>
        <taxon>Multicrustacea</taxon>
        <taxon>Malacostraca</taxon>
        <taxon>Eumalacostraca</taxon>
        <taxon>Peracarida</taxon>
        <taxon>Isopoda</taxon>
        <taxon>Oniscidea</taxon>
        <taxon>Crinocheta</taxon>
        <taxon>Armadillidiidae</taxon>
        <taxon>Armadillidium</taxon>
    </lineage>
</organism>
<evidence type="ECO:0000313" key="5">
    <source>
        <dbReference type="Proteomes" id="UP000326759"/>
    </source>
</evidence>
<dbReference type="InterPro" id="IPR036024">
    <property type="entry name" value="Somatomedin_B-like_dom_sf"/>
</dbReference>
<dbReference type="Pfam" id="PF01033">
    <property type="entry name" value="Somatomedin_B"/>
    <property type="match status" value="2"/>
</dbReference>
<evidence type="ECO:0000259" key="3">
    <source>
        <dbReference type="PROSITE" id="PS50958"/>
    </source>
</evidence>
<protein>
    <submittedName>
        <fullName evidence="4">Poly(U)-specific endoribonuclease</fullName>
    </submittedName>
</protein>
<evidence type="ECO:0000313" key="4">
    <source>
        <dbReference type="EMBL" id="KAB7507465.1"/>
    </source>
</evidence>